<dbReference type="EMBL" id="JASCIS010000069">
    <property type="protein sequence ID" value="MDI3424003.1"/>
    <property type="molecule type" value="Genomic_DNA"/>
</dbReference>
<comment type="caution">
    <text evidence="2">The sequence shown here is derived from an EMBL/GenBank/DDBJ whole genome shotgun (WGS) entry which is preliminary data.</text>
</comment>
<dbReference type="InterPro" id="IPR009100">
    <property type="entry name" value="AcylCoA_DH/oxidase_NM_dom_sf"/>
</dbReference>
<dbReference type="Gene3D" id="2.40.110.10">
    <property type="entry name" value="Butyryl-CoA Dehydrogenase, subunit A, domain 2"/>
    <property type="match status" value="1"/>
</dbReference>
<evidence type="ECO:0000313" key="2">
    <source>
        <dbReference type="EMBL" id="MDI3424003.1"/>
    </source>
</evidence>
<dbReference type="Proteomes" id="UP001237105">
    <property type="component" value="Unassembled WGS sequence"/>
</dbReference>
<dbReference type="EC" id="1.-.-.-" evidence="2"/>
<dbReference type="GO" id="GO:0016491">
    <property type="term" value="F:oxidoreductase activity"/>
    <property type="evidence" value="ECO:0007669"/>
    <property type="project" value="UniProtKB-KW"/>
</dbReference>
<organism evidence="2 3">
    <name type="scientific">Streptomyces luteolus</name>
    <dbReference type="NCBI Taxonomy" id="3043615"/>
    <lineage>
        <taxon>Bacteria</taxon>
        <taxon>Bacillati</taxon>
        <taxon>Actinomycetota</taxon>
        <taxon>Actinomycetes</taxon>
        <taxon>Kitasatosporales</taxon>
        <taxon>Streptomycetaceae</taxon>
        <taxon>Streptomyces</taxon>
    </lineage>
</organism>
<protein>
    <submittedName>
        <fullName evidence="2">Acyl-CoA dehydrogenase family protein</fullName>
        <ecNumber evidence="2">1.-.-.-</ecNumber>
    </submittedName>
</protein>
<feature type="domain" description="Acyl-CoA dehydrogenase/oxidase N-terminal" evidence="1">
    <location>
        <begin position="15"/>
        <end position="117"/>
    </location>
</feature>
<dbReference type="Pfam" id="PF02771">
    <property type="entry name" value="Acyl-CoA_dh_N"/>
    <property type="match status" value="1"/>
</dbReference>
<keyword evidence="3" id="KW-1185">Reference proteome</keyword>
<dbReference type="Gene3D" id="1.10.540.10">
    <property type="entry name" value="Acyl-CoA dehydrogenase/oxidase, N-terminal domain"/>
    <property type="match status" value="1"/>
</dbReference>
<dbReference type="InterPro" id="IPR046373">
    <property type="entry name" value="Acyl-CoA_Oxase/DH_mid-dom_sf"/>
</dbReference>
<dbReference type="SUPFAM" id="SSF56645">
    <property type="entry name" value="Acyl-CoA dehydrogenase NM domain-like"/>
    <property type="match status" value="1"/>
</dbReference>
<dbReference type="PANTHER" id="PTHR43884">
    <property type="entry name" value="ACYL-COA DEHYDROGENASE"/>
    <property type="match status" value="1"/>
</dbReference>
<dbReference type="InterPro" id="IPR013786">
    <property type="entry name" value="AcylCoA_DH/ox_N"/>
</dbReference>
<sequence>MSESEAVPASRSLRRAREIADEVLFPAAPDVDGADRVPGSHLDLLAAEGFYGLAAPEDLATLDLPDYPAVLRLVEALAGGCLTTAFVWIQHHGAVMALAETANEALRAEHLADHVSGRRRAGLAVGAAVRPGPPLVRAERADGGWLFEGVAPWVTGWGMVDTLYAAGRDADDTVVWALLDAEESATLSVGPVLDLVAVQASRTVTLRFDRHFVPDERVLGTTPQQEYLKGDAESVRFTGSLALGLAERAITLLDGDAGRLPDELDQVRARLLSVDPDQVPDVRAAGSELALRAASACAVAHGSRAVLLQEHAQRLVREATFLLLFGSRPGIRTALLDRLTTPRN</sequence>
<reference evidence="2 3" key="1">
    <citation type="submission" date="2023-05" db="EMBL/GenBank/DDBJ databases">
        <title>Draft genome sequence of Streptomyces sp. B-S-A12 isolated from a cave soil in Thailand.</title>
        <authorList>
            <person name="Chamroensaksri N."/>
            <person name="Muangham S."/>
        </authorList>
    </citation>
    <scope>NUCLEOTIDE SEQUENCE [LARGE SCALE GENOMIC DNA]</scope>
    <source>
        <strain evidence="2 3">B-S-A12</strain>
    </source>
</reference>
<name>A0ABT6T7Y0_9ACTN</name>
<evidence type="ECO:0000259" key="1">
    <source>
        <dbReference type="Pfam" id="PF02771"/>
    </source>
</evidence>
<keyword evidence="2" id="KW-0560">Oxidoreductase</keyword>
<dbReference type="PANTHER" id="PTHR43884:SF12">
    <property type="entry name" value="ISOVALERYL-COA DEHYDROGENASE, MITOCHONDRIAL-RELATED"/>
    <property type="match status" value="1"/>
</dbReference>
<dbReference type="RefSeq" id="WP_282539829.1">
    <property type="nucleotide sequence ID" value="NZ_JASCIS010000069.1"/>
</dbReference>
<gene>
    <name evidence="2" type="ORF">QIT00_36605</name>
</gene>
<proteinExistence type="predicted"/>
<dbReference type="InterPro" id="IPR037069">
    <property type="entry name" value="AcylCoA_DH/ox_N_sf"/>
</dbReference>
<accession>A0ABT6T7Y0</accession>
<evidence type="ECO:0000313" key="3">
    <source>
        <dbReference type="Proteomes" id="UP001237105"/>
    </source>
</evidence>